<organism evidence="2 3">
    <name type="scientific">Mesorhizobium huakuii</name>
    <dbReference type="NCBI Taxonomy" id="28104"/>
    <lineage>
        <taxon>Bacteria</taxon>
        <taxon>Pseudomonadati</taxon>
        <taxon>Pseudomonadota</taxon>
        <taxon>Alphaproteobacteria</taxon>
        <taxon>Hyphomicrobiales</taxon>
        <taxon>Phyllobacteriaceae</taxon>
        <taxon>Mesorhizobium</taxon>
    </lineage>
</organism>
<dbReference type="Proteomes" id="UP000515465">
    <property type="component" value="Plasmid p_2"/>
</dbReference>
<sequence length="227" mass="24128">MKFAKLAATTLAASLLLQGQARSQFIVSDPLTETQATATAVSTAAILENASATLANTINMVDMLTSSFAVVGLLGSLDQRNHYPSSNQLEKQMFDSQTPASNIARQIAQEPNRSVIGTDLEAGQLRTQIAGAANAAGIAAESLVMMDKRLQENARTLGQLSRSRNIMQATVTNGLVLKHIHDAIIQNAQATSLLTMATAQASLRAAEEAAMQRREHQKTASIFGILP</sequence>
<proteinExistence type="predicted"/>
<dbReference type="RefSeq" id="WP_183465359.1">
    <property type="nucleotide sequence ID" value="NZ_CP050297.1"/>
</dbReference>
<evidence type="ECO:0000256" key="1">
    <source>
        <dbReference type="SAM" id="SignalP"/>
    </source>
</evidence>
<reference evidence="3" key="1">
    <citation type="journal article" date="2020" name="Mol. Plant Microbe">
        <title>Rhizobial microsymbionts of the narrowly endemic Oxytropis species growing in Kamchatka are characterized by significant genetic diversity and possess a set of genes that are associated with T3SS and T6SS secretion systems and can affect the development of symbiosis.</title>
        <authorList>
            <person name="Safronova V."/>
            <person name="Guro P."/>
            <person name="Sazanova A."/>
            <person name="Kuznetsova I."/>
            <person name="Belimov A."/>
            <person name="Yakubov V."/>
            <person name="Chirak E."/>
            <person name="Afonin A."/>
            <person name="Gogolev Y."/>
            <person name="Andronov E."/>
            <person name="Tikhonovich I."/>
        </authorList>
    </citation>
    <scope>NUCLEOTIDE SEQUENCE [LARGE SCALE GENOMIC DNA]</scope>
    <source>
        <strain evidence="3">583</strain>
        <plasmid evidence="3">p_2</plasmid>
    </source>
</reference>
<accession>A0A7G6T4F0</accession>
<gene>
    <name evidence="2" type="ORF">HB778_35745</name>
</gene>
<keyword evidence="1" id="KW-0732">Signal</keyword>
<keyword evidence="2" id="KW-0614">Plasmid</keyword>
<dbReference type="EMBL" id="CP050297">
    <property type="protein sequence ID" value="QND61632.1"/>
    <property type="molecule type" value="Genomic_DNA"/>
</dbReference>
<feature type="chain" id="PRO_5028927019" evidence="1">
    <location>
        <begin position="24"/>
        <end position="227"/>
    </location>
</feature>
<geneLocation type="plasmid" evidence="2 3">
    <name>p_2</name>
</geneLocation>
<dbReference type="AlphaFoldDB" id="A0A7G6T4F0"/>
<name>A0A7G6T4F0_9HYPH</name>
<feature type="signal peptide" evidence="1">
    <location>
        <begin position="1"/>
        <end position="23"/>
    </location>
</feature>
<evidence type="ECO:0000313" key="2">
    <source>
        <dbReference type="EMBL" id="QND61632.1"/>
    </source>
</evidence>
<evidence type="ECO:0000313" key="3">
    <source>
        <dbReference type="Proteomes" id="UP000515465"/>
    </source>
</evidence>
<protein>
    <submittedName>
        <fullName evidence="2">Type IV secretion system protein VirB5</fullName>
    </submittedName>
</protein>